<dbReference type="SUPFAM" id="SSF54928">
    <property type="entry name" value="RNA-binding domain, RBD"/>
    <property type="match status" value="1"/>
</dbReference>
<dbReference type="InterPro" id="IPR012677">
    <property type="entry name" value="Nucleotide-bd_a/b_plait_sf"/>
</dbReference>
<evidence type="ECO:0000256" key="6">
    <source>
        <dbReference type="ARBA" id="ARBA00024347"/>
    </source>
</evidence>
<comment type="caution">
    <text evidence="10">The sequence shown here is derived from an EMBL/GenBank/DDBJ whole genome shotgun (WGS) entry which is preliminary data.</text>
</comment>
<dbReference type="AlphaFoldDB" id="A0A8J6JYM9"/>
<dbReference type="Pfam" id="PF00644">
    <property type="entry name" value="PARP"/>
    <property type="match status" value="1"/>
</dbReference>
<dbReference type="GO" id="GO:0003714">
    <property type="term" value="F:transcription corepressor activity"/>
    <property type="evidence" value="ECO:0007669"/>
    <property type="project" value="TreeGrafter"/>
</dbReference>
<sequence length="968" mass="108346">MNSRTIESMELEIQGLTDDIDTDFLILYLESKRHSGGGPVSSCSRTGSQAMVTFENLSDAENVLSKEEHRVKSVTIHVRRPPPWDPGKVALCGLHPETEESLLELYVETVSGREEFSMVRSSDQKMVIVTFQELLSNEEFDHLEKAVQKRKLRAMSLSVQRVRLCADILVENLGGSVSAELLEMYFESRRSGGGTVNLLTMLRNNCAAVVSFSDVSVAARVLNRSHSLQNILLTVCPYYPTLMGSADETGPPEEKHSEAEEEGDKGAQNEEQQDLATEKMEVQDWQEKALGNPVIEELYEDQVGDCAVSDHEEQNTIPAERSMEGTYTAPPLESSQDKETRKKTETGTVPRPMQETEVLMDSSELRFLQEYHHELLAGMDQVTIVPLEAQEKCGFKVAGDPISCKTAVELLLHILSSLSSRTVTLQYPGVSMFLLEDEGQQAVFETERQHQCIIDMSHLSCRLMGCKFVDPWRFVHTSDTSPIQLTMGEELSEPAETRLAADIEDIKAFASLLKESQIEEDKEEIPATVTQWNIELEDDDLDLYTETSAKGQDGHSSEVDDEELDQVCKISRDEFQGRQLDEEAQLLLAIQMSMDTKDSAMENEDKDLQRALELSIRQQVLEEAEEPLQRALEMSLQKSWSYDEASPGQEDVDDVSGNEMVKALDTAQIKVIAGDETSLVVASAAIRKVVTSRLCKVTLDAVQDFQYKAEILSALEKKHKVTITMCDGQAQIHGFLQNPLRCQEELSQILRTLHADSRPQVRPLTADPQQTVALIPVSEISEEYKTVTQHFLSTLKELKSLIQVIQVQKVQNTLLYNQYQLKKQSMLALHTQGSIERTLYHGTTENGAKEICHHGFDRSFCGKNATLYGHGVYFAVDAEISARDTYSPPTTNGNKYILVAQVLTGEFALGKGDMKTPPIKPDTVGDVPQRYDSLVDNLQKPAIFVTFNDTQAYPQYLITCCNMRNNGK</sequence>
<accession>A0A8J6JYM9</accession>
<dbReference type="FunFam" id="3.90.228.10:FF:000008">
    <property type="entry name" value="Poly [ADP-ribose] polymerase"/>
    <property type="match status" value="1"/>
</dbReference>
<dbReference type="Pfam" id="PF23085">
    <property type="entry name" value="RRM_PARP14_3"/>
    <property type="match status" value="2"/>
</dbReference>
<dbReference type="InterPro" id="IPR034464">
    <property type="entry name" value="PAR10_RRM1_2"/>
</dbReference>
<feature type="region of interest" description="Disordered" evidence="8">
    <location>
        <begin position="308"/>
        <end position="349"/>
    </location>
</feature>
<evidence type="ECO:0000256" key="2">
    <source>
        <dbReference type="ARBA" id="ARBA00022676"/>
    </source>
</evidence>
<dbReference type="GO" id="GO:0005634">
    <property type="term" value="C:nucleus"/>
    <property type="evidence" value="ECO:0007669"/>
    <property type="project" value="UniProtKB-SubCell"/>
</dbReference>
<evidence type="ECO:0000259" key="9">
    <source>
        <dbReference type="PROSITE" id="PS51059"/>
    </source>
</evidence>
<dbReference type="GO" id="GO:0003676">
    <property type="term" value="F:nucleic acid binding"/>
    <property type="evidence" value="ECO:0007669"/>
    <property type="project" value="InterPro"/>
</dbReference>
<keyword evidence="4 7" id="KW-0520">NAD</keyword>
<dbReference type="CDD" id="cd01439">
    <property type="entry name" value="TCCD_inducible_PARP_like"/>
    <property type="match status" value="1"/>
</dbReference>
<evidence type="ECO:0000313" key="10">
    <source>
        <dbReference type="EMBL" id="KAG9472927.1"/>
    </source>
</evidence>
<name>A0A8J6JYM9_ELECQ</name>
<keyword evidence="5" id="KW-0539">Nucleus</keyword>
<evidence type="ECO:0000256" key="7">
    <source>
        <dbReference type="RuleBase" id="RU362114"/>
    </source>
</evidence>
<dbReference type="GO" id="GO:0010629">
    <property type="term" value="P:negative regulation of gene expression"/>
    <property type="evidence" value="ECO:0007669"/>
    <property type="project" value="TreeGrafter"/>
</dbReference>
<reference evidence="10" key="1">
    <citation type="thesis" date="2020" institute="ProQuest LLC" country="789 East Eisenhower Parkway, Ann Arbor, MI, USA">
        <title>Comparative Genomics and Chromosome Evolution.</title>
        <authorList>
            <person name="Mudd A.B."/>
        </authorList>
    </citation>
    <scope>NUCLEOTIDE SEQUENCE</scope>
    <source>
        <strain evidence="10">HN-11 Male</strain>
        <tissue evidence="10">Kidney and liver</tissue>
    </source>
</reference>
<evidence type="ECO:0000256" key="8">
    <source>
        <dbReference type="SAM" id="MobiDB-lite"/>
    </source>
</evidence>
<feature type="region of interest" description="Disordered" evidence="8">
    <location>
        <begin position="244"/>
        <end position="280"/>
    </location>
</feature>
<feature type="domain" description="PARP catalytic" evidence="9">
    <location>
        <begin position="759"/>
        <end position="968"/>
    </location>
</feature>
<feature type="compositionally biased region" description="Basic and acidic residues" evidence="8">
    <location>
        <begin position="252"/>
        <end position="268"/>
    </location>
</feature>
<keyword evidence="2 7" id="KW-0328">Glycosyltransferase</keyword>
<dbReference type="InterPro" id="IPR035979">
    <property type="entry name" value="RBD_domain_sf"/>
</dbReference>
<gene>
    <name evidence="10" type="ORF">GDO78_016090</name>
</gene>
<dbReference type="GO" id="GO:0070212">
    <property type="term" value="P:protein poly-ADP-ribosylation"/>
    <property type="evidence" value="ECO:0007669"/>
    <property type="project" value="TreeGrafter"/>
</dbReference>
<dbReference type="Gene3D" id="3.90.228.10">
    <property type="match status" value="1"/>
</dbReference>
<dbReference type="PANTHER" id="PTHR14453:SF94">
    <property type="entry name" value="PROTEIN MONO-ADP-RIBOSYLTRANSFERASE PARP10"/>
    <property type="match status" value="1"/>
</dbReference>
<dbReference type="GO" id="GO:1990404">
    <property type="term" value="F:NAD+-protein mono-ADP-ribosyltransferase activity"/>
    <property type="evidence" value="ECO:0007669"/>
    <property type="project" value="TreeGrafter"/>
</dbReference>
<evidence type="ECO:0000256" key="5">
    <source>
        <dbReference type="ARBA" id="ARBA00023242"/>
    </source>
</evidence>
<organism evidence="10 11">
    <name type="scientific">Eleutherodactylus coqui</name>
    <name type="common">Puerto Rican coqui</name>
    <dbReference type="NCBI Taxonomy" id="57060"/>
    <lineage>
        <taxon>Eukaryota</taxon>
        <taxon>Metazoa</taxon>
        <taxon>Chordata</taxon>
        <taxon>Craniata</taxon>
        <taxon>Vertebrata</taxon>
        <taxon>Euteleostomi</taxon>
        <taxon>Amphibia</taxon>
        <taxon>Batrachia</taxon>
        <taxon>Anura</taxon>
        <taxon>Neobatrachia</taxon>
        <taxon>Hyloidea</taxon>
        <taxon>Eleutherodactylidae</taxon>
        <taxon>Eleutherodactylinae</taxon>
        <taxon>Eleutherodactylus</taxon>
        <taxon>Eleutherodactylus</taxon>
    </lineage>
</organism>
<comment type="subcellular location">
    <subcellularLocation>
        <location evidence="1">Nucleus</location>
    </subcellularLocation>
</comment>
<protein>
    <recommendedName>
        <fullName evidence="7">Poly [ADP-ribose] polymerase</fullName>
        <shortName evidence="7">PARP</shortName>
        <ecNumber evidence="7">2.4.2.-</ecNumber>
    </recommendedName>
</protein>
<dbReference type="InterPro" id="IPR012317">
    <property type="entry name" value="Poly(ADP-ribose)pol_cat_dom"/>
</dbReference>
<dbReference type="OrthoDB" id="6133115at2759"/>
<evidence type="ECO:0000256" key="4">
    <source>
        <dbReference type="ARBA" id="ARBA00023027"/>
    </source>
</evidence>
<evidence type="ECO:0000313" key="11">
    <source>
        <dbReference type="Proteomes" id="UP000770717"/>
    </source>
</evidence>
<dbReference type="InterPro" id="IPR003903">
    <property type="entry name" value="UIM_dom"/>
</dbReference>
<dbReference type="Gene3D" id="3.30.70.330">
    <property type="match status" value="2"/>
</dbReference>
<dbReference type="SMART" id="SM00726">
    <property type="entry name" value="UIM"/>
    <property type="match status" value="4"/>
</dbReference>
<dbReference type="PROSITE" id="PS50330">
    <property type="entry name" value="UIM"/>
    <property type="match status" value="1"/>
</dbReference>
<dbReference type="EMBL" id="WNTK01000031">
    <property type="protein sequence ID" value="KAG9472927.1"/>
    <property type="molecule type" value="Genomic_DNA"/>
</dbReference>
<evidence type="ECO:0000256" key="3">
    <source>
        <dbReference type="ARBA" id="ARBA00022679"/>
    </source>
</evidence>
<feature type="compositionally biased region" description="Basic and acidic residues" evidence="8">
    <location>
        <begin position="335"/>
        <end position="345"/>
    </location>
</feature>
<dbReference type="PROSITE" id="PS51059">
    <property type="entry name" value="PARP_CATALYTIC"/>
    <property type="match status" value="1"/>
</dbReference>
<comment type="similarity">
    <text evidence="6">Belongs to the ARTD/PARP family.</text>
</comment>
<dbReference type="SUPFAM" id="SSF56399">
    <property type="entry name" value="ADP-ribosylation"/>
    <property type="match status" value="1"/>
</dbReference>
<dbReference type="EC" id="2.4.2.-" evidence="7"/>
<keyword evidence="3 7" id="KW-0808">Transferase</keyword>
<dbReference type="GO" id="GO:0003950">
    <property type="term" value="F:NAD+ poly-ADP-ribosyltransferase activity"/>
    <property type="evidence" value="ECO:0007669"/>
    <property type="project" value="UniProtKB-UniRule"/>
</dbReference>
<evidence type="ECO:0000256" key="1">
    <source>
        <dbReference type="ARBA" id="ARBA00004123"/>
    </source>
</evidence>
<dbReference type="InterPro" id="IPR052056">
    <property type="entry name" value="Mono-ARTD/PARP"/>
</dbReference>
<keyword evidence="11" id="KW-1185">Reference proteome</keyword>
<dbReference type="GO" id="GO:0005737">
    <property type="term" value="C:cytoplasm"/>
    <property type="evidence" value="ECO:0007669"/>
    <property type="project" value="TreeGrafter"/>
</dbReference>
<dbReference type="PANTHER" id="PTHR14453">
    <property type="entry name" value="PARP/ZINC FINGER CCCH TYPE DOMAIN CONTAINING PROTEIN"/>
    <property type="match status" value="1"/>
</dbReference>
<dbReference type="CDD" id="cd12547">
    <property type="entry name" value="RRM1_2_PAR10"/>
    <property type="match status" value="1"/>
</dbReference>
<dbReference type="Proteomes" id="UP000770717">
    <property type="component" value="Unassembled WGS sequence"/>
</dbReference>
<proteinExistence type="inferred from homology"/>